<sequence length="66" mass="7728">MSYVEFVGTRFRFRRKAVPIPILLIQRPGKKTRQNIGYGSGWDIIMPSEWAQTMWVSDNVEQDQVV</sequence>
<proteinExistence type="predicted"/>
<keyword evidence="2" id="KW-1185">Reference proteome</keyword>
<accession>A0AAV8X2Q9</accession>
<name>A0AAV8X2Q9_9CUCU</name>
<evidence type="ECO:0000313" key="1">
    <source>
        <dbReference type="EMBL" id="KAJ8932246.1"/>
    </source>
</evidence>
<gene>
    <name evidence="1" type="ORF">NQ318_023153</name>
</gene>
<evidence type="ECO:0000313" key="2">
    <source>
        <dbReference type="Proteomes" id="UP001162162"/>
    </source>
</evidence>
<reference evidence="1" key="1">
    <citation type="journal article" date="2023" name="Insect Mol. Biol.">
        <title>Genome sequencing provides insights into the evolution of gene families encoding plant cell wall-degrading enzymes in longhorned beetles.</title>
        <authorList>
            <person name="Shin N.R."/>
            <person name="Okamura Y."/>
            <person name="Kirsch R."/>
            <person name="Pauchet Y."/>
        </authorList>
    </citation>
    <scope>NUCLEOTIDE SEQUENCE</scope>
    <source>
        <strain evidence="1">AMC_N1</strain>
    </source>
</reference>
<dbReference type="Proteomes" id="UP001162162">
    <property type="component" value="Unassembled WGS sequence"/>
</dbReference>
<dbReference type="EMBL" id="JAPWTK010001523">
    <property type="protein sequence ID" value="KAJ8932246.1"/>
    <property type="molecule type" value="Genomic_DNA"/>
</dbReference>
<dbReference type="AlphaFoldDB" id="A0AAV8X2Q9"/>
<comment type="caution">
    <text evidence="1">The sequence shown here is derived from an EMBL/GenBank/DDBJ whole genome shotgun (WGS) entry which is preliminary data.</text>
</comment>
<organism evidence="1 2">
    <name type="scientific">Aromia moschata</name>
    <dbReference type="NCBI Taxonomy" id="1265417"/>
    <lineage>
        <taxon>Eukaryota</taxon>
        <taxon>Metazoa</taxon>
        <taxon>Ecdysozoa</taxon>
        <taxon>Arthropoda</taxon>
        <taxon>Hexapoda</taxon>
        <taxon>Insecta</taxon>
        <taxon>Pterygota</taxon>
        <taxon>Neoptera</taxon>
        <taxon>Endopterygota</taxon>
        <taxon>Coleoptera</taxon>
        <taxon>Polyphaga</taxon>
        <taxon>Cucujiformia</taxon>
        <taxon>Chrysomeloidea</taxon>
        <taxon>Cerambycidae</taxon>
        <taxon>Cerambycinae</taxon>
        <taxon>Callichromatini</taxon>
        <taxon>Aromia</taxon>
    </lineage>
</organism>
<protein>
    <submittedName>
        <fullName evidence="1">Uncharacterized protein</fullName>
    </submittedName>
</protein>